<evidence type="ECO:0000259" key="2">
    <source>
        <dbReference type="Pfam" id="PF03129"/>
    </source>
</evidence>
<feature type="compositionally biased region" description="Low complexity" evidence="1">
    <location>
        <begin position="288"/>
        <end position="297"/>
    </location>
</feature>
<dbReference type="OrthoDB" id="548194at2759"/>
<evidence type="ECO:0000313" key="3">
    <source>
        <dbReference type="EMBL" id="KOO23078.1"/>
    </source>
</evidence>
<evidence type="ECO:0000313" key="4">
    <source>
        <dbReference type="Proteomes" id="UP000037460"/>
    </source>
</evidence>
<reference evidence="4" key="1">
    <citation type="journal article" date="2015" name="PLoS Genet.">
        <title>Genome Sequence and Transcriptome Analyses of Chrysochromulina tobin: Metabolic Tools for Enhanced Algal Fitness in the Prominent Order Prymnesiales (Haptophyceae).</title>
        <authorList>
            <person name="Hovde B.T."/>
            <person name="Deodato C.R."/>
            <person name="Hunsperger H.M."/>
            <person name="Ryken S.A."/>
            <person name="Yost W."/>
            <person name="Jha R.K."/>
            <person name="Patterson J."/>
            <person name="Monnat R.J. Jr."/>
            <person name="Barlow S.B."/>
            <person name="Starkenburg S.R."/>
            <person name="Cattolico R.A."/>
        </authorList>
    </citation>
    <scope>NUCLEOTIDE SEQUENCE</scope>
    <source>
        <strain evidence="4">CCMP291</strain>
    </source>
</reference>
<dbReference type="GO" id="GO:0005524">
    <property type="term" value="F:ATP binding"/>
    <property type="evidence" value="ECO:0007669"/>
    <property type="project" value="InterPro"/>
</dbReference>
<dbReference type="GO" id="GO:0006433">
    <property type="term" value="P:prolyl-tRNA aminoacylation"/>
    <property type="evidence" value="ECO:0007669"/>
    <property type="project" value="InterPro"/>
</dbReference>
<gene>
    <name evidence="3" type="ORF">Ctob_009348</name>
</gene>
<dbReference type="InterPro" id="IPR004499">
    <property type="entry name" value="Pro-tRNA-ligase_IIa_arc-type"/>
</dbReference>
<evidence type="ECO:0000256" key="1">
    <source>
        <dbReference type="SAM" id="MobiDB-lite"/>
    </source>
</evidence>
<proteinExistence type="predicted"/>
<feature type="compositionally biased region" description="Basic and acidic residues" evidence="1">
    <location>
        <begin position="1"/>
        <end position="22"/>
    </location>
</feature>
<feature type="compositionally biased region" description="Basic and acidic residues" evidence="1">
    <location>
        <begin position="32"/>
        <end position="43"/>
    </location>
</feature>
<organism evidence="3 4">
    <name type="scientific">Chrysochromulina tobinii</name>
    <dbReference type="NCBI Taxonomy" id="1460289"/>
    <lineage>
        <taxon>Eukaryota</taxon>
        <taxon>Haptista</taxon>
        <taxon>Haptophyta</taxon>
        <taxon>Prymnesiophyceae</taxon>
        <taxon>Prymnesiales</taxon>
        <taxon>Chrysochromulinaceae</taxon>
        <taxon>Chrysochromulina</taxon>
    </lineage>
</organism>
<dbReference type="AlphaFoldDB" id="A0A0M0JA39"/>
<dbReference type="InterPro" id="IPR004154">
    <property type="entry name" value="Anticodon-bd"/>
</dbReference>
<dbReference type="EMBL" id="JWZX01003221">
    <property type="protein sequence ID" value="KOO23078.1"/>
    <property type="molecule type" value="Genomic_DNA"/>
</dbReference>
<dbReference type="PANTHER" id="PTHR43382:SF2">
    <property type="entry name" value="BIFUNCTIONAL GLUTAMATE_PROLINE--TRNA LIGASE"/>
    <property type="match status" value="1"/>
</dbReference>
<dbReference type="Gene3D" id="3.40.50.800">
    <property type="entry name" value="Anticodon-binding domain"/>
    <property type="match status" value="1"/>
</dbReference>
<dbReference type="GO" id="GO:0017101">
    <property type="term" value="C:aminoacyl-tRNA synthetase multienzyme complex"/>
    <property type="evidence" value="ECO:0007669"/>
    <property type="project" value="TreeGrafter"/>
</dbReference>
<dbReference type="SUPFAM" id="SSF52954">
    <property type="entry name" value="Class II aaRS ABD-related"/>
    <property type="match status" value="1"/>
</dbReference>
<keyword evidence="4" id="KW-1185">Reference proteome</keyword>
<protein>
    <submittedName>
        <fullName evidence="3">Prolyl-tRNA synthetase</fullName>
    </submittedName>
</protein>
<dbReference type="InterPro" id="IPR036621">
    <property type="entry name" value="Anticodon-bd_dom_sf"/>
</dbReference>
<accession>A0A0M0JA39</accession>
<dbReference type="GO" id="GO:0004827">
    <property type="term" value="F:proline-tRNA ligase activity"/>
    <property type="evidence" value="ECO:0007669"/>
    <property type="project" value="InterPro"/>
</dbReference>
<dbReference type="GO" id="GO:0005737">
    <property type="term" value="C:cytoplasm"/>
    <property type="evidence" value="ECO:0007669"/>
    <property type="project" value="InterPro"/>
</dbReference>
<keyword evidence="3" id="KW-0436">Ligase</keyword>
<comment type="caution">
    <text evidence="3">The sequence shown here is derived from an EMBL/GenBank/DDBJ whole genome shotgun (WGS) entry which is preliminary data.</text>
</comment>
<feature type="region of interest" description="Disordered" evidence="1">
    <location>
        <begin position="196"/>
        <end position="305"/>
    </location>
</feature>
<dbReference type="Proteomes" id="UP000037460">
    <property type="component" value="Unassembled WGS sequence"/>
</dbReference>
<keyword evidence="3" id="KW-0030">Aminoacyl-tRNA synthetase</keyword>
<dbReference type="Pfam" id="PF03129">
    <property type="entry name" value="HGTP_anticodon"/>
    <property type="match status" value="1"/>
</dbReference>
<feature type="compositionally biased region" description="Basic and acidic residues" evidence="1">
    <location>
        <begin position="265"/>
        <end position="278"/>
    </location>
</feature>
<dbReference type="PANTHER" id="PTHR43382">
    <property type="entry name" value="PROLYL-TRNA SYNTHETASE"/>
    <property type="match status" value="1"/>
</dbReference>
<feature type="domain" description="Anticodon-binding" evidence="2">
    <location>
        <begin position="89"/>
        <end position="192"/>
    </location>
</feature>
<name>A0A0M0JA39_9EUKA</name>
<sequence length="305" mass="33219">MVKRKVPDSELTPEELRRREAQRAQQQAAVAARERGEVFESTRRTTFPKRKPLEARKEAERILIRKSENAARRRTVQKAIKADRAKAPDVVVVPIYWKGEAKQMARVLLACSDVEKALETSKWKVMLDSGHKYTPGQKFAHWEHKGVKLRVEIGPREAERGECTVARTFAPGEPALRKQRVSVDSLLDVLAELHAMKNPGDEGGGGGSAVADAEEEANAEPGRAGRLRVARERAAQEGSRAWSAPGGGGGGGDDLDDDFLATGAGREDGDEDKHEDQAKAPSAKKSKTAGSTSASSAPKRKVVKF</sequence>
<feature type="region of interest" description="Disordered" evidence="1">
    <location>
        <begin position="1"/>
        <end position="43"/>
    </location>
</feature>